<dbReference type="AlphaFoldDB" id="A0A6I3XFC2"/>
<dbReference type="PANTHER" id="PTHR47506">
    <property type="entry name" value="TRANSCRIPTIONAL REGULATORY PROTEIN"/>
    <property type="match status" value="1"/>
</dbReference>
<proteinExistence type="predicted"/>
<evidence type="ECO:0000256" key="3">
    <source>
        <dbReference type="ARBA" id="ARBA00023163"/>
    </source>
</evidence>
<dbReference type="InterPro" id="IPR036271">
    <property type="entry name" value="Tet_transcr_reg_TetR-rel_C_sf"/>
</dbReference>
<dbReference type="OrthoDB" id="9798857at2"/>
<dbReference type="SUPFAM" id="SSF48498">
    <property type="entry name" value="Tetracyclin repressor-like, C-terminal domain"/>
    <property type="match status" value="1"/>
</dbReference>
<gene>
    <name evidence="6" type="ORF">GJV26_07440</name>
</gene>
<evidence type="ECO:0000313" key="7">
    <source>
        <dbReference type="Proteomes" id="UP000431684"/>
    </source>
</evidence>
<evidence type="ECO:0000259" key="5">
    <source>
        <dbReference type="PROSITE" id="PS50977"/>
    </source>
</evidence>
<organism evidence="6 7">
    <name type="scientific">Pseudoduganella dura</name>
    <dbReference type="NCBI Taxonomy" id="321982"/>
    <lineage>
        <taxon>Bacteria</taxon>
        <taxon>Pseudomonadati</taxon>
        <taxon>Pseudomonadota</taxon>
        <taxon>Betaproteobacteria</taxon>
        <taxon>Burkholderiales</taxon>
        <taxon>Oxalobacteraceae</taxon>
        <taxon>Telluria group</taxon>
        <taxon>Pseudoduganella</taxon>
    </lineage>
</organism>
<dbReference type="InterPro" id="IPR001647">
    <property type="entry name" value="HTH_TetR"/>
</dbReference>
<evidence type="ECO:0000256" key="4">
    <source>
        <dbReference type="PROSITE-ProRule" id="PRU00335"/>
    </source>
</evidence>
<dbReference type="RefSeq" id="WP_155708279.1">
    <property type="nucleotide sequence ID" value="NZ_BMWU01000034.1"/>
</dbReference>
<name>A0A6I3XFC2_9BURK</name>
<reference evidence="6 7" key="1">
    <citation type="submission" date="2019-11" db="EMBL/GenBank/DDBJ databases">
        <title>Draft Genome Sequences of Six Type Strains of the Genus Massilia.</title>
        <authorList>
            <person name="Miess H."/>
            <person name="Frediansyah A."/>
            <person name="Goeker M."/>
            <person name="Gross H."/>
        </authorList>
    </citation>
    <scope>NUCLEOTIDE SEQUENCE [LARGE SCALE GENOMIC DNA]</scope>
    <source>
        <strain evidence="6 7">DSM 17513</strain>
    </source>
</reference>
<sequence>MRKSRAEAAVTRERIVEAASATFRRQGIAATGLADLMAGAGLTHGGFYKHFASKEQVVAEAGARAIEQTSETIGAAMAQATAKGDVPLRRAIDTYLTTQHRDHPETGCAFAALGPELAREGEAVRVAAGTGMERLIEVFGQGASRADAVVALSAMVGAMTLARLAPTEAASAQILDLVRAHLLAHLTSGDDAS</sequence>
<keyword evidence="3" id="KW-0804">Transcription</keyword>
<keyword evidence="7" id="KW-1185">Reference proteome</keyword>
<dbReference type="InterPro" id="IPR009057">
    <property type="entry name" value="Homeodomain-like_sf"/>
</dbReference>
<evidence type="ECO:0000256" key="1">
    <source>
        <dbReference type="ARBA" id="ARBA00023015"/>
    </source>
</evidence>
<accession>A0A6I3XFC2</accession>
<dbReference type="Proteomes" id="UP000431684">
    <property type="component" value="Unassembled WGS sequence"/>
</dbReference>
<dbReference type="Gene3D" id="1.10.10.60">
    <property type="entry name" value="Homeodomain-like"/>
    <property type="match status" value="1"/>
</dbReference>
<dbReference type="PROSITE" id="PS50977">
    <property type="entry name" value="HTH_TETR_2"/>
    <property type="match status" value="1"/>
</dbReference>
<keyword evidence="1" id="KW-0805">Transcription regulation</keyword>
<dbReference type="Pfam" id="PF00440">
    <property type="entry name" value="TetR_N"/>
    <property type="match status" value="1"/>
</dbReference>
<comment type="caution">
    <text evidence="6">The sequence shown here is derived from an EMBL/GenBank/DDBJ whole genome shotgun (WGS) entry which is preliminary data.</text>
</comment>
<dbReference type="GO" id="GO:0003677">
    <property type="term" value="F:DNA binding"/>
    <property type="evidence" value="ECO:0007669"/>
    <property type="project" value="UniProtKB-UniRule"/>
</dbReference>
<feature type="DNA-binding region" description="H-T-H motif" evidence="4">
    <location>
        <begin position="32"/>
        <end position="51"/>
    </location>
</feature>
<dbReference type="SUPFAM" id="SSF46689">
    <property type="entry name" value="Homeodomain-like"/>
    <property type="match status" value="1"/>
</dbReference>
<evidence type="ECO:0000256" key="2">
    <source>
        <dbReference type="ARBA" id="ARBA00023125"/>
    </source>
</evidence>
<dbReference type="EMBL" id="WNWM01000002">
    <property type="protein sequence ID" value="MUI12311.1"/>
    <property type="molecule type" value="Genomic_DNA"/>
</dbReference>
<feature type="domain" description="HTH tetR-type" evidence="5">
    <location>
        <begin position="9"/>
        <end position="69"/>
    </location>
</feature>
<evidence type="ECO:0000313" key="6">
    <source>
        <dbReference type="EMBL" id="MUI12311.1"/>
    </source>
</evidence>
<dbReference type="Gene3D" id="1.10.357.10">
    <property type="entry name" value="Tetracycline Repressor, domain 2"/>
    <property type="match status" value="1"/>
</dbReference>
<dbReference type="PANTHER" id="PTHR47506:SF7">
    <property type="entry name" value="TRANSCRIPTIONAL REGULATORY PROTEIN"/>
    <property type="match status" value="1"/>
</dbReference>
<dbReference type="PRINTS" id="PR00455">
    <property type="entry name" value="HTHTETR"/>
</dbReference>
<protein>
    <submittedName>
        <fullName evidence="6">TetR family transcriptional regulator</fullName>
    </submittedName>
</protein>
<keyword evidence="2 4" id="KW-0238">DNA-binding</keyword>